<feature type="compositionally biased region" description="Basic and acidic residues" evidence="1">
    <location>
        <begin position="45"/>
        <end position="65"/>
    </location>
</feature>
<accession>A0A0G4GPZ1</accession>
<dbReference type="EMBL" id="CDMZ01001431">
    <property type="protein sequence ID" value="CEM32433.1"/>
    <property type="molecule type" value="Genomic_DNA"/>
</dbReference>
<name>A0A0G4GPZ1_9ALVE</name>
<dbReference type="VEuPathDB" id="CryptoDB:Cvel_22873"/>
<feature type="region of interest" description="Disordered" evidence="1">
    <location>
        <begin position="84"/>
        <end position="125"/>
    </location>
</feature>
<reference evidence="2" key="1">
    <citation type="submission" date="2014-11" db="EMBL/GenBank/DDBJ databases">
        <authorList>
            <person name="Otto D Thomas"/>
            <person name="Naeem Raeece"/>
        </authorList>
    </citation>
    <scope>NUCLEOTIDE SEQUENCE</scope>
</reference>
<gene>
    <name evidence="2" type="ORF">Cvel_22873</name>
</gene>
<protein>
    <submittedName>
        <fullName evidence="2">Uncharacterized protein</fullName>
    </submittedName>
</protein>
<feature type="region of interest" description="Disordered" evidence="1">
    <location>
        <begin position="1"/>
        <end position="71"/>
    </location>
</feature>
<feature type="compositionally biased region" description="Basic and acidic residues" evidence="1">
    <location>
        <begin position="90"/>
        <end position="111"/>
    </location>
</feature>
<evidence type="ECO:0000256" key="1">
    <source>
        <dbReference type="SAM" id="MobiDB-lite"/>
    </source>
</evidence>
<evidence type="ECO:0000313" key="2">
    <source>
        <dbReference type="EMBL" id="CEM32433.1"/>
    </source>
</evidence>
<dbReference type="AlphaFoldDB" id="A0A0G4GPZ1"/>
<organism evidence="2">
    <name type="scientific">Chromera velia CCMP2878</name>
    <dbReference type="NCBI Taxonomy" id="1169474"/>
    <lineage>
        <taxon>Eukaryota</taxon>
        <taxon>Sar</taxon>
        <taxon>Alveolata</taxon>
        <taxon>Colpodellida</taxon>
        <taxon>Chromeraceae</taxon>
        <taxon>Chromera</taxon>
    </lineage>
</organism>
<sequence>MMFDARMQRSTKSPSLSAQEGEGRNPTTLRESQVTPSLTLSQLGEQKDRKEEKSKTVDGEEDDKRRRQASASRLNKILSALSASSAATANKKEWEDLRPGDHHSEGSKAQRDFGGQGGAGVSPSQQMRMNVDYMQRLMASHMNDLTKDFRQRMLDSVLQVLSRNQASSNAMPPDQVLRDAVREEVSKVIRKARGGQSGSYPMPGAMYPNPGQVVPYTQPGMPPQNYPYPLPRGGADREELDFLDDADSGIGIEG</sequence>
<feature type="compositionally biased region" description="Polar residues" evidence="1">
    <location>
        <begin position="25"/>
        <end position="44"/>
    </location>
</feature>
<feature type="compositionally biased region" description="Polar residues" evidence="1">
    <location>
        <begin position="8"/>
        <end position="18"/>
    </location>
</feature>
<proteinExistence type="predicted"/>